<dbReference type="Proteomes" id="UP000773462">
    <property type="component" value="Unassembled WGS sequence"/>
</dbReference>
<name>A0ABS4NNP5_9BACL</name>
<feature type="compositionally biased region" description="Low complexity" evidence="1">
    <location>
        <begin position="145"/>
        <end position="158"/>
    </location>
</feature>
<reference evidence="2 3" key="1">
    <citation type="submission" date="2021-03" db="EMBL/GenBank/DDBJ databases">
        <title>Genomic Encyclopedia of Type Strains, Phase IV (KMG-IV): sequencing the most valuable type-strain genomes for metagenomic binning, comparative biology and taxonomic classification.</title>
        <authorList>
            <person name="Goeker M."/>
        </authorList>
    </citation>
    <scope>NUCLEOTIDE SEQUENCE [LARGE SCALE GENOMIC DNA]</scope>
    <source>
        <strain evidence="2 3">DSM 101953</strain>
    </source>
</reference>
<dbReference type="EMBL" id="JAGGLV010000004">
    <property type="protein sequence ID" value="MBP2111678.1"/>
    <property type="molecule type" value="Genomic_DNA"/>
</dbReference>
<feature type="region of interest" description="Disordered" evidence="1">
    <location>
        <begin position="138"/>
        <end position="211"/>
    </location>
</feature>
<evidence type="ECO:0000256" key="1">
    <source>
        <dbReference type="SAM" id="MobiDB-lite"/>
    </source>
</evidence>
<feature type="compositionally biased region" description="Low complexity" evidence="1">
    <location>
        <begin position="165"/>
        <end position="184"/>
    </location>
</feature>
<feature type="compositionally biased region" description="Gly residues" evidence="1">
    <location>
        <begin position="198"/>
        <end position="211"/>
    </location>
</feature>
<dbReference type="RefSeq" id="WP_209871714.1">
    <property type="nucleotide sequence ID" value="NZ_JAGGLV010000004.1"/>
</dbReference>
<accession>A0ABS4NNP5</accession>
<evidence type="ECO:0008006" key="4">
    <source>
        <dbReference type="Google" id="ProtNLM"/>
    </source>
</evidence>
<proteinExistence type="predicted"/>
<keyword evidence="3" id="KW-1185">Reference proteome</keyword>
<dbReference type="PANTHER" id="PTHR24023">
    <property type="entry name" value="COLLAGEN ALPHA"/>
    <property type="match status" value="1"/>
</dbReference>
<organism evidence="2 3">
    <name type="scientific">Paenibacillus silagei</name>
    <dbReference type="NCBI Taxonomy" id="1670801"/>
    <lineage>
        <taxon>Bacteria</taxon>
        <taxon>Bacillati</taxon>
        <taxon>Bacillota</taxon>
        <taxon>Bacilli</taxon>
        <taxon>Bacillales</taxon>
        <taxon>Paenibacillaceae</taxon>
        <taxon>Paenibacillus</taxon>
    </lineage>
</organism>
<dbReference type="PANTHER" id="PTHR24023:SF1095">
    <property type="entry name" value="EGF-LIKE DOMAIN-CONTAINING PROTEIN"/>
    <property type="match status" value="1"/>
</dbReference>
<evidence type="ECO:0000313" key="3">
    <source>
        <dbReference type="Proteomes" id="UP000773462"/>
    </source>
</evidence>
<sequence>MTEIYSSLLLGSGNILVLTGIRTDVVQQIDNAEMRLVVPLLLDTLSPGDYHLHMEYELWRANVRIASSTVAIESQAAAAGLVQIEAIIRFTDMLPAGIHRYELRLKGLHGQNIASDIRVGSPLLQTGPGPVIQAGIIGPPGPTGPTGLTGITGTQGPEGPEGDDGPSLPGPTGVTGPTGATGATAFGGGSTGPTGATGMTGIGIIGPTGPTGPGIVGATGAIITGDTGPDGPTGPTGFTGPPGAGDEPGDMGPAGATGATGAPADGSYIPTLIYNTNTVYNLSPSQFNVPITIVQLPAASGQTGRSKISGSVELRWSGPQSQFPNRGLKISLVLTDSAGTIYYQYSDSSGTKSVILAQNIPFIAMYSGPPTVMKLVMLVTADPQDQWRISAIGTITETVLFDNI</sequence>
<dbReference type="InterPro" id="IPR050149">
    <property type="entry name" value="Collagen_superfamily"/>
</dbReference>
<evidence type="ECO:0000313" key="2">
    <source>
        <dbReference type="EMBL" id="MBP2111678.1"/>
    </source>
</evidence>
<feature type="region of interest" description="Disordered" evidence="1">
    <location>
        <begin position="226"/>
        <end position="262"/>
    </location>
</feature>
<comment type="caution">
    <text evidence="2">The sequence shown here is derived from an EMBL/GenBank/DDBJ whole genome shotgun (WGS) entry which is preliminary data.</text>
</comment>
<gene>
    <name evidence="2" type="ORF">J2Z70_001819</name>
</gene>
<protein>
    <recommendedName>
        <fullName evidence="4">Collagen-like protein</fullName>
    </recommendedName>
</protein>